<gene>
    <name evidence="1" type="ORF">KSP40_PGU018150</name>
</gene>
<accession>A0ABR2MCV1</accession>
<organism evidence="1 2">
    <name type="scientific">Platanthera guangdongensis</name>
    <dbReference type="NCBI Taxonomy" id="2320717"/>
    <lineage>
        <taxon>Eukaryota</taxon>
        <taxon>Viridiplantae</taxon>
        <taxon>Streptophyta</taxon>
        <taxon>Embryophyta</taxon>
        <taxon>Tracheophyta</taxon>
        <taxon>Spermatophyta</taxon>
        <taxon>Magnoliopsida</taxon>
        <taxon>Liliopsida</taxon>
        <taxon>Asparagales</taxon>
        <taxon>Orchidaceae</taxon>
        <taxon>Orchidoideae</taxon>
        <taxon>Orchideae</taxon>
        <taxon>Orchidinae</taxon>
        <taxon>Platanthera</taxon>
    </lineage>
</organism>
<evidence type="ECO:0000313" key="1">
    <source>
        <dbReference type="EMBL" id="KAK8961833.1"/>
    </source>
</evidence>
<name>A0ABR2MCV1_9ASPA</name>
<proteinExistence type="predicted"/>
<keyword evidence="2" id="KW-1185">Reference proteome</keyword>
<sequence>MKGESIRGLRSEENRRKRTCFCGSQTQGGLPRTKNQWILHPSAGLVPPLNQTLSAGTFEFFALSLGDNEQRLPPTPCCHSLYPPGRRLYLRRSVTPPTSSNSADPADPALPLRRRAVTLLRILITDALDPSTYIIPLHGKVHIIVLIVNLYYSLNGLVCDY</sequence>
<dbReference type="EMBL" id="JBBWWR010000009">
    <property type="protein sequence ID" value="KAK8961833.1"/>
    <property type="molecule type" value="Genomic_DNA"/>
</dbReference>
<comment type="caution">
    <text evidence="1">The sequence shown here is derived from an EMBL/GenBank/DDBJ whole genome shotgun (WGS) entry which is preliminary data.</text>
</comment>
<dbReference type="Proteomes" id="UP001412067">
    <property type="component" value="Unassembled WGS sequence"/>
</dbReference>
<reference evidence="1 2" key="1">
    <citation type="journal article" date="2022" name="Nat. Plants">
        <title>Genomes of leafy and leafless Platanthera orchids illuminate the evolution of mycoheterotrophy.</title>
        <authorList>
            <person name="Li M.H."/>
            <person name="Liu K.W."/>
            <person name="Li Z."/>
            <person name="Lu H.C."/>
            <person name="Ye Q.L."/>
            <person name="Zhang D."/>
            <person name="Wang J.Y."/>
            <person name="Li Y.F."/>
            <person name="Zhong Z.M."/>
            <person name="Liu X."/>
            <person name="Yu X."/>
            <person name="Liu D.K."/>
            <person name="Tu X.D."/>
            <person name="Liu B."/>
            <person name="Hao Y."/>
            <person name="Liao X.Y."/>
            <person name="Jiang Y.T."/>
            <person name="Sun W.H."/>
            <person name="Chen J."/>
            <person name="Chen Y.Q."/>
            <person name="Ai Y."/>
            <person name="Zhai J.W."/>
            <person name="Wu S.S."/>
            <person name="Zhou Z."/>
            <person name="Hsiao Y.Y."/>
            <person name="Wu W.L."/>
            <person name="Chen Y.Y."/>
            <person name="Lin Y.F."/>
            <person name="Hsu J.L."/>
            <person name="Li C.Y."/>
            <person name="Wang Z.W."/>
            <person name="Zhao X."/>
            <person name="Zhong W.Y."/>
            <person name="Ma X.K."/>
            <person name="Ma L."/>
            <person name="Huang J."/>
            <person name="Chen G.Z."/>
            <person name="Huang M.Z."/>
            <person name="Huang L."/>
            <person name="Peng D.H."/>
            <person name="Luo Y.B."/>
            <person name="Zou S.Q."/>
            <person name="Chen S.P."/>
            <person name="Lan S."/>
            <person name="Tsai W.C."/>
            <person name="Van de Peer Y."/>
            <person name="Liu Z.J."/>
        </authorList>
    </citation>
    <scope>NUCLEOTIDE SEQUENCE [LARGE SCALE GENOMIC DNA]</scope>
    <source>
        <strain evidence="1">Lor288</strain>
    </source>
</reference>
<protein>
    <submittedName>
        <fullName evidence="1">Uncharacterized protein</fullName>
    </submittedName>
</protein>
<evidence type="ECO:0000313" key="2">
    <source>
        <dbReference type="Proteomes" id="UP001412067"/>
    </source>
</evidence>